<evidence type="ECO:0000313" key="5">
    <source>
        <dbReference type="Proteomes" id="UP001201262"/>
    </source>
</evidence>
<gene>
    <name evidence="4" type="ORF">BGW36DRAFT_431535</name>
</gene>
<keyword evidence="5" id="KW-1185">Reference proteome</keyword>
<dbReference type="Pfam" id="PF13738">
    <property type="entry name" value="Pyr_redox_3"/>
    <property type="match status" value="1"/>
</dbReference>
<sequence length="581" mass="64833">MAEAQHEQLDVVIIGGGVGGICSLRANILSNPSASIALLESQSSLGGVWARERIYAGLKSNNVIGNYEFSDFLMDPSKFKVKAGQHIPGEIVNEYLTSYCEHFGLGEYIRLDRNVESVTRRVDSDSWVVKIHNESRSAIETIEARKLIVATGLTSQAYLPTITGQESFSRPLFHIADLKRRESEIVNASAKRTTVLGSAKSAFDAAYLLADAGLPVDMIIRASGHGPSWMAPVRVTPLKKLLEKLLNTRLLTWFSPCIWGDSDGYPFIRRLLHSTWLGRKIVDAFWWILGNDVITLNQFDSHPETAKLKPWVGPLWIGSGLSILNYDHDLLDMVRNGKIKIHVADIERLSEGTIHLSTGDTLPSDGMVCCTGWRARPNIKFLPDGIEDALGLPTANDPLTGNMIRTADAYITKQLPKLKEQPDFNPHFKLLNADSEVSHPLRLYRFMIPCSSSLALSRSIAFVGMVTSASTILLTQAQALWASAYLNGTLSIPAEEEMQWSTALHTQYCKLRYGVGANGKRNPDFAFDTLPYVDMLLNDLGLKWKRKESTLKEWLDPYGVEDYRGLVEEYLEKLKEDKKHI</sequence>
<comment type="caution">
    <text evidence="4">The sequence shown here is derived from an EMBL/GenBank/DDBJ whole genome shotgun (WGS) entry which is preliminary data.</text>
</comment>
<dbReference type="EMBL" id="JAJTJA010000011">
    <property type="protein sequence ID" value="KAH8692316.1"/>
    <property type="molecule type" value="Genomic_DNA"/>
</dbReference>
<dbReference type="GO" id="GO:0050660">
    <property type="term" value="F:flavin adenine dinucleotide binding"/>
    <property type="evidence" value="ECO:0007669"/>
    <property type="project" value="InterPro"/>
</dbReference>
<dbReference type="PANTHER" id="PTHR23023">
    <property type="entry name" value="DIMETHYLANILINE MONOOXYGENASE"/>
    <property type="match status" value="1"/>
</dbReference>
<dbReference type="GO" id="GO:0004497">
    <property type="term" value="F:monooxygenase activity"/>
    <property type="evidence" value="ECO:0007669"/>
    <property type="project" value="UniProtKB-KW"/>
</dbReference>
<reference evidence="4" key="1">
    <citation type="submission" date="2021-12" db="EMBL/GenBank/DDBJ databases">
        <title>Convergent genome expansion in fungi linked to evolution of root-endophyte symbiosis.</title>
        <authorList>
            <consortium name="DOE Joint Genome Institute"/>
            <person name="Ke Y.-H."/>
            <person name="Bonito G."/>
            <person name="Liao H.-L."/>
            <person name="Looney B."/>
            <person name="Rojas-Flechas A."/>
            <person name="Nash J."/>
            <person name="Hameed K."/>
            <person name="Schadt C."/>
            <person name="Martin F."/>
            <person name="Crous P.W."/>
            <person name="Miettinen O."/>
            <person name="Magnuson J.K."/>
            <person name="Labbe J."/>
            <person name="Jacobson D."/>
            <person name="Doktycz M.J."/>
            <person name="Veneault-Fourrey C."/>
            <person name="Kuo A."/>
            <person name="Mondo S."/>
            <person name="Calhoun S."/>
            <person name="Riley R."/>
            <person name="Ohm R."/>
            <person name="LaButti K."/>
            <person name="Andreopoulos B."/>
            <person name="Pangilinan J."/>
            <person name="Nolan M."/>
            <person name="Tritt A."/>
            <person name="Clum A."/>
            <person name="Lipzen A."/>
            <person name="Daum C."/>
            <person name="Barry K."/>
            <person name="Grigoriev I.V."/>
            <person name="Vilgalys R."/>
        </authorList>
    </citation>
    <scope>NUCLEOTIDE SEQUENCE</scope>
    <source>
        <strain evidence="4">PMI_201</strain>
    </source>
</reference>
<protein>
    <submittedName>
        <fullName evidence="4">Flavin-binding monooxygenase-like protein</fullName>
    </submittedName>
</protein>
<dbReference type="SUPFAM" id="SSF51905">
    <property type="entry name" value="FAD/NAD(P)-binding domain"/>
    <property type="match status" value="2"/>
</dbReference>
<evidence type="ECO:0000313" key="4">
    <source>
        <dbReference type="EMBL" id="KAH8692316.1"/>
    </source>
</evidence>
<keyword evidence="1" id="KW-0285">Flavoprotein</keyword>
<dbReference type="InterPro" id="IPR036188">
    <property type="entry name" value="FAD/NAD-bd_sf"/>
</dbReference>
<evidence type="ECO:0000256" key="3">
    <source>
        <dbReference type="ARBA" id="ARBA00023002"/>
    </source>
</evidence>
<evidence type="ECO:0000256" key="1">
    <source>
        <dbReference type="ARBA" id="ARBA00022630"/>
    </source>
</evidence>
<keyword evidence="3" id="KW-0560">Oxidoreductase</keyword>
<keyword evidence="4" id="KW-0503">Monooxygenase</keyword>
<evidence type="ECO:0000256" key="2">
    <source>
        <dbReference type="ARBA" id="ARBA00022827"/>
    </source>
</evidence>
<keyword evidence="2" id="KW-0274">FAD</keyword>
<dbReference type="Proteomes" id="UP001201262">
    <property type="component" value="Unassembled WGS sequence"/>
</dbReference>
<dbReference type="AlphaFoldDB" id="A0AAD4KM56"/>
<accession>A0AAD4KM56</accession>
<dbReference type="GeneID" id="70251289"/>
<dbReference type="PIRSF" id="PIRSF000332">
    <property type="entry name" value="FMO"/>
    <property type="match status" value="1"/>
</dbReference>
<dbReference type="InterPro" id="IPR050346">
    <property type="entry name" value="FMO-like"/>
</dbReference>
<proteinExistence type="predicted"/>
<dbReference type="RefSeq" id="XP_046068313.1">
    <property type="nucleotide sequence ID" value="XM_046221002.1"/>
</dbReference>
<organism evidence="4 5">
    <name type="scientific">Talaromyces proteolyticus</name>
    <dbReference type="NCBI Taxonomy" id="1131652"/>
    <lineage>
        <taxon>Eukaryota</taxon>
        <taxon>Fungi</taxon>
        <taxon>Dikarya</taxon>
        <taxon>Ascomycota</taxon>
        <taxon>Pezizomycotina</taxon>
        <taxon>Eurotiomycetes</taxon>
        <taxon>Eurotiomycetidae</taxon>
        <taxon>Eurotiales</taxon>
        <taxon>Trichocomaceae</taxon>
        <taxon>Talaromyces</taxon>
        <taxon>Talaromyces sect. Bacilispori</taxon>
    </lineage>
</organism>
<dbReference type="InterPro" id="IPR000960">
    <property type="entry name" value="Flavin_mOase"/>
</dbReference>
<dbReference type="Gene3D" id="3.50.50.60">
    <property type="entry name" value="FAD/NAD(P)-binding domain"/>
    <property type="match status" value="2"/>
</dbReference>
<dbReference type="GO" id="GO:0050661">
    <property type="term" value="F:NADP binding"/>
    <property type="evidence" value="ECO:0007669"/>
    <property type="project" value="InterPro"/>
</dbReference>
<name>A0AAD4KM56_9EURO</name>